<dbReference type="InterPro" id="IPR036388">
    <property type="entry name" value="WH-like_DNA-bd_sf"/>
</dbReference>
<dbReference type="KEGG" id="jda:BW727_101775"/>
<feature type="domain" description="RNA polymerase sigma-70 region 2" evidence="8">
    <location>
        <begin position="29"/>
        <end position="96"/>
    </location>
</feature>
<dbReference type="Proteomes" id="UP000188993">
    <property type="component" value="Chromosome"/>
</dbReference>
<dbReference type="InterPro" id="IPR007627">
    <property type="entry name" value="RNA_pol_sigma70_r2"/>
</dbReference>
<dbReference type="GO" id="GO:0016987">
    <property type="term" value="F:sigma factor activity"/>
    <property type="evidence" value="ECO:0007669"/>
    <property type="project" value="UniProtKB-KW"/>
</dbReference>
<keyword evidence="4" id="KW-0731">Sigma factor</keyword>
<dbReference type="InterPro" id="IPR014284">
    <property type="entry name" value="RNA_pol_sigma-70_dom"/>
</dbReference>
<evidence type="ECO:0000256" key="6">
    <source>
        <dbReference type="ARBA" id="ARBA00023163"/>
    </source>
</evidence>
<proteinExistence type="inferred from homology"/>
<evidence type="ECO:0000256" key="3">
    <source>
        <dbReference type="ARBA" id="ARBA00023015"/>
    </source>
</evidence>
<evidence type="ECO:0000259" key="8">
    <source>
        <dbReference type="Pfam" id="PF04542"/>
    </source>
</evidence>
<reference evidence="9 10" key="1">
    <citation type="journal article" date="2014" name="Int. J. Syst. Evol. Microbiol.">
        <title>Jeotgalibaca dankookensis gen. nov., sp. nov., a member of the family Carnobacteriaceae, isolated from seujeot (Korean traditional food).</title>
        <authorList>
            <person name="Lee D.G."/>
            <person name="Trujillo M.E."/>
            <person name="Kang H."/>
            <person name="Ahn T.Y."/>
        </authorList>
    </citation>
    <scope>NUCLEOTIDE SEQUENCE [LARGE SCALE GENOMIC DNA]</scope>
    <source>
        <strain evidence="9 10">EX-07</strain>
    </source>
</reference>
<dbReference type="Gene3D" id="1.10.10.10">
    <property type="entry name" value="Winged helix-like DNA-binding domain superfamily/Winged helix DNA-binding domain"/>
    <property type="match status" value="1"/>
</dbReference>
<dbReference type="GO" id="GO:0003677">
    <property type="term" value="F:DNA binding"/>
    <property type="evidence" value="ECO:0007669"/>
    <property type="project" value="UniProtKB-KW"/>
</dbReference>
<dbReference type="GO" id="GO:0006352">
    <property type="term" value="P:DNA-templated transcription initiation"/>
    <property type="evidence" value="ECO:0007669"/>
    <property type="project" value="InterPro"/>
</dbReference>
<dbReference type="NCBIfam" id="TIGR02937">
    <property type="entry name" value="sigma70-ECF"/>
    <property type="match status" value="1"/>
</dbReference>
<dbReference type="OrthoDB" id="1767844at2"/>
<name>A0A1S6IRH8_9LACT</name>
<dbReference type="EMBL" id="CP019728">
    <property type="protein sequence ID" value="AQS54129.1"/>
    <property type="molecule type" value="Genomic_DNA"/>
</dbReference>
<evidence type="ECO:0000313" key="10">
    <source>
        <dbReference type="Proteomes" id="UP000188993"/>
    </source>
</evidence>
<accession>A0A1S6IRH8</accession>
<dbReference type="AlphaFoldDB" id="A0A1S6IRH8"/>
<gene>
    <name evidence="9" type="primary">sigH</name>
    <name evidence="9" type="ORF">BW727_101775</name>
</gene>
<evidence type="ECO:0000256" key="5">
    <source>
        <dbReference type="ARBA" id="ARBA00023125"/>
    </source>
</evidence>
<dbReference type="SUPFAM" id="SSF88946">
    <property type="entry name" value="Sigma2 domain of RNA polymerase sigma factors"/>
    <property type="match status" value="1"/>
</dbReference>
<dbReference type="STRING" id="708126.BW727_101775"/>
<comment type="similarity">
    <text evidence="1">Belongs to the sigma-70 factor family.</text>
</comment>
<sequence>MLDKNEKTNDIEEMVIAIKDGEMDYFEPLFNRFYPLVKKYAQQYYLRYFEYEDLLQEARLAMFDAVKKYDSSKGMHFAGYYRLTLQHHIYGIIRKEGAIKRIGDRNATSLDELIETNPMLQLSFTDYQTPDSILQINEAYKTYPSLLSDFEKQVYTFYMQGFSTRAIALELNIDVIRVRNALERCRRKFKLI</sequence>
<protein>
    <recommendedName>
        <fullName evidence="2">RNA polymerase sigma factor SigS</fullName>
    </recommendedName>
</protein>
<dbReference type="RefSeq" id="WP_062470055.1">
    <property type="nucleotide sequence ID" value="NZ_BBYN01000017.1"/>
</dbReference>
<evidence type="ECO:0000256" key="2">
    <source>
        <dbReference type="ARBA" id="ARBA00021245"/>
    </source>
</evidence>
<evidence type="ECO:0000256" key="7">
    <source>
        <dbReference type="ARBA" id="ARBA00024701"/>
    </source>
</evidence>
<dbReference type="SUPFAM" id="SSF46894">
    <property type="entry name" value="C-terminal effector domain of the bipartite response regulators"/>
    <property type="match status" value="1"/>
</dbReference>
<evidence type="ECO:0000256" key="1">
    <source>
        <dbReference type="ARBA" id="ARBA00007788"/>
    </source>
</evidence>
<keyword evidence="3" id="KW-0805">Transcription regulation</keyword>
<dbReference type="InterPro" id="IPR013325">
    <property type="entry name" value="RNA_pol_sigma_r2"/>
</dbReference>
<keyword evidence="5" id="KW-0238">DNA-binding</keyword>
<dbReference type="Pfam" id="PF04542">
    <property type="entry name" value="Sigma70_r2"/>
    <property type="match status" value="1"/>
</dbReference>
<dbReference type="Gene3D" id="1.10.1740.10">
    <property type="match status" value="1"/>
</dbReference>
<dbReference type="PANTHER" id="PTHR30385">
    <property type="entry name" value="SIGMA FACTOR F FLAGELLAR"/>
    <property type="match status" value="1"/>
</dbReference>
<keyword evidence="10" id="KW-1185">Reference proteome</keyword>
<comment type="function">
    <text evidence="7">Sigma factors are initiation factors that promote the attachment of RNA polymerase to specific initiation sites and are then released. Sigma-S contributes to the protection against external stress, thus playing a role in cellular fitness and survival.</text>
</comment>
<organism evidence="9 10">
    <name type="scientific">Jeotgalibaca dankookensis</name>
    <dbReference type="NCBI Taxonomy" id="708126"/>
    <lineage>
        <taxon>Bacteria</taxon>
        <taxon>Bacillati</taxon>
        <taxon>Bacillota</taxon>
        <taxon>Bacilli</taxon>
        <taxon>Lactobacillales</taxon>
        <taxon>Carnobacteriaceae</taxon>
        <taxon>Jeotgalibaca</taxon>
    </lineage>
</organism>
<dbReference type="InterPro" id="IPR016032">
    <property type="entry name" value="Sig_transdc_resp-reg_C-effctor"/>
</dbReference>
<evidence type="ECO:0000256" key="4">
    <source>
        <dbReference type="ARBA" id="ARBA00023082"/>
    </source>
</evidence>
<evidence type="ECO:0000313" key="9">
    <source>
        <dbReference type="EMBL" id="AQS54129.1"/>
    </source>
</evidence>
<keyword evidence="6" id="KW-0804">Transcription</keyword>